<dbReference type="CDD" id="cd13641">
    <property type="entry name" value="PBP2_HisX_like"/>
    <property type="match status" value="1"/>
</dbReference>
<evidence type="ECO:0000259" key="2">
    <source>
        <dbReference type="Pfam" id="PF04069"/>
    </source>
</evidence>
<dbReference type="EMBL" id="FMXQ01000003">
    <property type="protein sequence ID" value="SDB25393.1"/>
    <property type="molecule type" value="Genomic_DNA"/>
</dbReference>
<dbReference type="GO" id="GO:0043190">
    <property type="term" value="C:ATP-binding cassette (ABC) transporter complex"/>
    <property type="evidence" value="ECO:0007669"/>
    <property type="project" value="InterPro"/>
</dbReference>
<dbReference type="SUPFAM" id="SSF53850">
    <property type="entry name" value="Periplasmic binding protein-like II"/>
    <property type="match status" value="1"/>
</dbReference>
<feature type="domain" description="ABC-type glycine betaine transport system substrate-binding" evidence="2">
    <location>
        <begin position="32"/>
        <end position="312"/>
    </location>
</feature>
<feature type="chain" id="PRO_5011466096" evidence="1">
    <location>
        <begin position="21"/>
        <end position="335"/>
    </location>
</feature>
<protein>
    <submittedName>
        <fullName evidence="3">Glycine betaine/proline transport system substrate-binding protein</fullName>
    </submittedName>
</protein>
<evidence type="ECO:0000256" key="1">
    <source>
        <dbReference type="SAM" id="SignalP"/>
    </source>
</evidence>
<accession>A0A1G6BXL5</accession>
<dbReference type="STRING" id="665467.SAMN02982931_01977"/>
<proteinExistence type="predicted"/>
<dbReference type="AlphaFoldDB" id="A0A1G6BXL5"/>
<dbReference type="Gene3D" id="3.40.190.10">
    <property type="entry name" value="Periplasmic binding protein-like II"/>
    <property type="match status" value="1"/>
</dbReference>
<evidence type="ECO:0000313" key="3">
    <source>
        <dbReference type="EMBL" id="SDB25393.1"/>
    </source>
</evidence>
<sequence>MFRHSIALAVGVFVAAPALAQDAEMACEIDRPVVFADLNYGSAQFHTAVASRLIRDGFGCEVDSIPGDTIPLINGVARGDADIIMEIWTANPAQAWVDAEAAGQTVALGTTFPDAAEGWFVPTSIVSGADAVAPDLKSVADLPKYTELFADPEEPGKGRFYNCPAGWQCEVVNTQKLIAYGLDDSYTNFRPGTGEALAAAAEAAALRNKPAVFYYWGPTWLLGKYDFTKLDEAPFDKAVWDEMLASDKPTKATAYPVSKVIIGANKEFSEAAPKLTALLKAYSSTNAATSAALAYMRDSDASADEAAVDFLKSNEDWTKWLPAEAVEGVKSALGE</sequence>
<name>A0A1G6BXL5_9HYPH</name>
<keyword evidence="4" id="KW-1185">Reference proteome</keyword>
<feature type="signal peptide" evidence="1">
    <location>
        <begin position="1"/>
        <end position="20"/>
    </location>
</feature>
<dbReference type="InterPro" id="IPR007210">
    <property type="entry name" value="ABC_Gly_betaine_transp_sub-bd"/>
</dbReference>
<dbReference type="OrthoDB" id="9786266at2"/>
<dbReference type="GO" id="GO:0022857">
    <property type="term" value="F:transmembrane transporter activity"/>
    <property type="evidence" value="ECO:0007669"/>
    <property type="project" value="InterPro"/>
</dbReference>
<gene>
    <name evidence="3" type="ORF">SAMN02982931_01977</name>
</gene>
<dbReference type="Pfam" id="PF04069">
    <property type="entry name" value="OpuAC"/>
    <property type="match status" value="1"/>
</dbReference>
<organism evidence="3 4">
    <name type="scientific">Bauldia litoralis</name>
    <dbReference type="NCBI Taxonomy" id="665467"/>
    <lineage>
        <taxon>Bacteria</taxon>
        <taxon>Pseudomonadati</taxon>
        <taxon>Pseudomonadota</taxon>
        <taxon>Alphaproteobacteria</taxon>
        <taxon>Hyphomicrobiales</taxon>
        <taxon>Kaistiaceae</taxon>
        <taxon>Bauldia</taxon>
    </lineage>
</organism>
<evidence type="ECO:0000313" key="4">
    <source>
        <dbReference type="Proteomes" id="UP000199071"/>
    </source>
</evidence>
<reference evidence="3 4" key="1">
    <citation type="submission" date="2016-10" db="EMBL/GenBank/DDBJ databases">
        <authorList>
            <person name="de Groot N.N."/>
        </authorList>
    </citation>
    <scope>NUCLEOTIDE SEQUENCE [LARGE SCALE GENOMIC DNA]</scope>
    <source>
        <strain evidence="3 4">ATCC 35022</strain>
    </source>
</reference>
<dbReference type="Gene3D" id="3.40.190.100">
    <property type="entry name" value="Glycine betaine-binding periplasmic protein, domain 2"/>
    <property type="match status" value="1"/>
</dbReference>
<dbReference type="RefSeq" id="WP_090876234.1">
    <property type="nucleotide sequence ID" value="NZ_FMXQ01000003.1"/>
</dbReference>
<dbReference type="Proteomes" id="UP000199071">
    <property type="component" value="Unassembled WGS sequence"/>
</dbReference>
<keyword evidence="1" id="KW-0732">Signal</keyword>